<dbReference type="InterPro" id="IPR013154">
    <property type="entry name" value="ADH-like_N"/>
</dbReference>
<feature type="domain" description="Enoyl reductase (ER)" evidence="1">
    <location>
        <begin position="10"/>
        <end position="325"/>
    </location>
</feature>
<dbReference type="PANTHER" id="PTHR44013">
    <property type="entry name" value="ZINC-TYPE ALCOHOL DEHYDROGENASE-LIKE PROTEIN C16A3.02C"/>
    <property type="match status" value="1"/>
</dbReference>
<dbReference type="Pfam" id="PF08240">
    <property type="entry name" value="ADH_N"/>
    <property type="match status" value="1"/>
</dbReference>
<keyword evidence="3" id="KW-1185">Reference proteome</keyword>
<dbReference type="RefSeq" id="WP_203706342.1">
    <property type="nucleotide sequence ID" value="NZ_BAAALU010000006.1"/>
</dbReference>
<gene>
    <name evidence="2" type="ORF">Air01nite_56100</name>
</gene>
<dbReference type="CDD" id="cd08267">
    <property type="entry name" value="MDR1"/>
    <property type="match status" value="1"/>
</dbReference>
<dbReference type="SMART" id="SM00829">
    <property type="entry name" value="PKS_ER"/>
    <property type="match status" value="1"/>
</dbReference>
<evidence type="ECO:0000313" key="3">
    <source>
        <dbReference type="Proteomes" id="UP000624325"/>
    </source>
</evidence>
<dbReference type="InterPro" id="IPR011032">
    <property type="entry name" value="GroES-like_sf"/>
</dbReference>
<sequence>MKAVAQSVYGSADVLALRSLPRPVPRPREVLVEVRAAGVDPGVWVNMTGRPYASRVAFGLTRPKVAVRGRALAGVVASVGAEVTTFKPGDEVYGTCGGGSFAEFAVALPRRLAPKPVSLSFVEAAAVPISAVTALAAIRDAGLRSGDVSGRKVMVIGAAGGIGAYAVQLAVAAGASVTGVCGPGKVELVRSLGAADVIDYTTAEVDSLGAVHDVVIDTAGCRPLALLRRAMTPRGNLILAGGGHDAGGLLGGFTRQLRAPFVSPFVSQRVAGLTALERAEDLEALTPMFDEGTLKPVIDRVYPLADAPAAISYLAEGHPTGKIVVAI</sequence>
<organism evidence="2 3">
    <name type="scientific">Asanoa iriomotensis</name>
    <dbReference type="NCBI Taxonomy" id="234613"/>
    <lineage>
        <taxon>Bacteria</taxon>
        <taxon>Bacillati</taxon>
        <taxon>Actinomycetota</taxon>
        <taxon>Actinomycetes</taxon>
        <taxon>Micromonosporales</taxon>
        <taxon>Micromonosporaceae</taxon>
        <taxon>Asanoa</taxon>
    </lineage>
</organism>
<comment type="caution">
    <text evidence="2">The sequence shown here is derived from an EMBL/GenBank/DDBJ whole genome shotgun (WGS) entry which is preliminary data.</text>
</comment>
<dbReference type="InterPro" id="IPR036291">
    <property type="entry name" value="NAD(P)-bd_dom_sf"/>
</dbReference>
<reference evidence="2 3" key="1">
    <citation type="submission" date="2021-01" db="EMBL/GenBank/DDBJ databases">
        <title>Whole genome shotgun sequence of Asanoa iriomotensis NBRC 100142.</title>
        <authorList>
            <person name="Komaki H."/>
            <person name="Tamura T."/>
        </authorList>
    </citation>
    <scope>NUCLEOTIDE SEQUENCE [LARGE SCALE GENOMIC DNA]</scope>
    <source>
        <strain evidence="2 3">NBRC 100142</strain>
    </source>
</reference>
<dbReference type="Pfam" id="PF13602">
    <property type="entry name" value="ADH_zinc_N_2"/>
    <property type="match status" value="1"/>
</dbReference>
<dbReference type="SUPFAM" id="SSF50129">
    <property type="entry name" value="GroES-like"/>
    <property type="match status" value="1"/>
</dbReference>
<dbReference type="Gene3D" id="3.40.50.720">
    <property type="entry name" value="NAD(P)-binding Rossmann-like Domain"/>
    <property type="match status" value="1"/>
</dbReference>
<evidence type="ECO:0000259" key="1">
    <source>
        <dbReference type="SMART" id="SM00829"/>
    </source>
</evidence>
<dbReference type="EMBL" id="BONC01000048">
    <property type="protein sequence ID" value="GIF59515.1"/>
    <property type="molecule type" value="Genomic_DNA"/>
</dbReference>
<name>A0ABQ4CB25_9ACTN</name>
<dbReference type="Gene3D" id="3.90.180.10">
    <property type="entry name" value="Medium-chain alcohol dehydrogenases, catalytic domain"/>
    <property type="match status" value="1"/>
</dbReference>
<protein>
    <submittedName>
        <fullName evidence="2">NADPH:quinone reductase</fullName>
    </submittedName>
</protein>
<evidence type="ECO:0000313" key="2">
    <source>
        <dbReference type="EMBL" id="GIF59515.1"/>
    </source>
</evidence>
<dbReference type="Proteomes" id="UP000624325">
    <property type="component" value="Unassembled WGS sequence"/>
</dbReference>
<dbReference type="SUPFAM" id="SSF51735">
    <property type="entry name" value="NAD(P)-binding Rossmann-fold domains"/>
    <property type="match status" value="1"/>
</dbReference>
<dbReference type="InterPro" id="IPR052733">
    <property type="entry name" value="Chloroplast_QOR"/>
</dbReference>
<proteinExistence type="predicted"/>
<accession>A0ABQ4CB25</accession>
<dbReference type="PANTHER" id="PTHR44013:SF1">
    <property type="entry name" value="ZINC-TYPE ALCOHOL DEHYDROGENASE-LIKE PROTEIN C16A3.02C"/>
    <property type="match status" value="1"/>
</dbReference>
<dbReference type="InterPro" id="IPR020843">
    <property type="entry name" value="ER"/>
</dbReference>